<evidence type="ECO:0000256" key="3">
    <source>
        <dbReference type="ARBA" id="ARBA00022729"/>
    </source>
</evidence>
<dbReference type="InterPro" id="IPR033985">
    <property type="entry name" value="SusD-like_N"/>
</dbReference>
<dbReference type="RefSeq" id="WP_237856385.1">
    <property type="nucleotide sequence ID" value="NZ_JAKLWS010000047.1"/>
</dbReference>
<sequence>MKRFKYFIPVLVLGILFFASCDILEEEVVSGVTSDTFYSTPEGFADAVDASYQPLRSYYGSEHGGNLTAMGTDIITNGGHGGYHYMNNYDAELNSESSPFWSLWSNFYQAINTTNAAISRAQNVDMPEEEKNTKLGEVHFLRAHYYFLLVEHFGAVHLTLEETEGVETEAERNPEDVIYEAIISDLEFAIQNLPTQQEEFGRVTEPAAKNMLGVVLLTRGYKDFAQPDDFSRAAGLFREIINNYNFVLLDDVMDPFDHDNEQNAEVIWSVQYTQDPLLNGDGNRSHLHYRPWYEVFNDGLIRANDPGYGRPWIRFRPTQFAMENYRPLDVDSRYKKFFQDVWYYNDEGGLPSGAAVGDTAIWVTDQFLTQEKVDELSSNLPGVNLMTWNKDNEDDPWYWHINMFPMIKKVNDWKRPSTNYANGSRDYIVYRLADTYLMTAEALLQDGRPEEAVEYVNAIRTRAAWPGMENEMMITAGELDLDFILDERARELYAEQKRWLDLKRTRKLVDRVQMYNPTEAQQNIQDYHMLRPIPANQITRTQAGYQQNPGY</sequence>
<evidence type="ECO:0000256" key="1">
    <source>
        <dbReference type="ARBA" id="ARBA00004442"/>
    </source>
</evidence>
<dbReference type="InterPro" id="IPR012944">
    <property type="entry name" value="SusD_RagB_dom"/>
</dbReference>
<comment type="similarity">
    <text evidence="2">Belongs to the SusD family.</text>
</comment>
<dbReference type="SUPFAM" id="SSF48452">
    <property type="entry name" value="TPR-like"/>
    <property type="match status" value="1"/>
</dbReference>
<evidence type="ECO:0000256" key="5">
    <source>
        <dbReference type="ARBA" id="ARBA00023237"/>
    </source>
</evidence>
<keyword evidence="3" id="KW-0732">Signal</keyword>
<gene>
    <name evidence="8" type="ORF">L6773_20090</name>
</gene>
<dbReference type="Pfam" id="PF07980">
    <property type="entry name" value="SusD_RagB"/>
    <property type="match status" value="1"/>
</dbReference>
<comment type="subcellular location">
    <subcellularLocation>
        <location evidence="1">Cell outer membrane</location>
    </subcellularLocation>
</comment>
<organism evidence="8 9">
    <name type="scientific">Rhodohalobacter sulfatireducens</name>
    <dbReference type="NCBI Taxonomy" id="2911366"/>
    <lineage>
        <taxon>Bacteria</taxon>
        <taxon>Pseudomonadati</taxon>
        <taxon>Balneolota</taxon>
        <taxon>Balneolia</taxon>
        <taxon>Balneolales</taxon>
        <taxon>Balneolaceae</taxon>
        <taxon>Rhodohalobacter</taxon>
    </lineage>
</organism>
<keyword evidence="5" id="KW-0998">Cell outer membrane</keyword>
<reference evidence="8" key="2">
    <citation type="submission" date="2024-05" db="EMBL/GenBank/DDBJ databases">
        <title>Rhodohalobacter halophilus gen. nov., sp. nov., a moderately halophilic member of the family Balneolaceae.</title>
        <authorList>
            <person name="Xia J."/>
        </authorList>
    </citation>
    <scope>NUCLEOTIDE SEQUENCE</scope>
    <source>
        <strain evidence="8">WB101</strain>
    </source>
</reference>
<evidence type="ECO:0000256" key="2">
    <source>
        <dbReference type="ARBA" id="ARBA00006275"/>
    </source>
</evidence>
<evidence type="ECO:0000313" key="8">
    <source>
        <dbReference type="EMBL" id="MCG2590881.1"/>
    </source>
</evidence>
<dbReference type="Proteomes" id="UP001165366">
    <property type="component" value="Unassembled WGS sequence"/>
</dbReference>
<dbReference type="PROSITE" id="PS51257">
    <property type="entry name" value="PROKAR_LIPOPROTEIN"/>
    <property type="match status" value="1"/>
</dbReference>
<name>A0ABS9KJ67_9BACT</name>
<feature type="domain" description="RagB/SusD" evidence="6">
    <location>
        <begin position="265"/>
        <end position="551"/>
    </location>
</feature>
<reference evidence="8" key="1">
    <citation type="submission" date="2022-01" db="EMBL/GenBank/DDBJ databases">
        <authorList>
            <person name="Wang Y."/>
        </authorList>
    </citation>
    <scope>NUCLEOTIDE SEQUENCE</scope>
    <source>
        <strain evidence="8">WB101</strain>
    </source>
</reference>
<evidence type="ECO:0000259" key="6">
    <source>
        <dbReference type="Pfam" id="PF07980"/>
    </source>
</evidence>
<dbReference type="EMBL" id="JAKLWS010000047">
    <property type="protein sequence ID" value="MCG2590881.1"/>
    <property type="molecule type" value="Genomic_DNA"/>
</dbReference>
<protein>
    <submittedName>
        <fullName evidence="8">RagB/SusD family nutrient uptake outer membrane protein</fullName>
    </submittedName>
</protein>
<dbReference type="Pfam" id="PF14322">
    <property type="entry name" value="SusD-like_3"/>
    <property type="match status" value="1"/>
</dbReference>
<evidence type="ECO:0000313" key="9">
    <source>
        <dbReference type="Proteomes" id="UP001165366"/>
    </source>
</evidence>
<evidence type="ECO:0000256" key="4">
    <source>
        <dbReference type="ARBA" id="ARBA00023136"/>
    </source>
</evidence>
<dbReference type="InterPro" id="IPR011990">
    <property type="entry name" value="TPR-like_helical_dom_sf"/>
</dbReference>
<keyword evidence="4" id="KW-0472">Membrane</keyword>
<proteinExistence type="inferred from homology"/>
<accession>A0ABS9KJ67</accession>
<comment type="caution">
    <text evidence="8">The sequence shown here is derived from an EMBL/GenBank/DDBJ whole genome shotgun (WGS) entry which is preliminary data.</text>
</comment>
<dbReference type="Gene3D" id="1.25.40.390">
    <property type="match status" value="1"/>
</dbReference>
<keyword evidence="9" id="KW-1185">Reference proteome</keyword>
<feature type="domain" description="SusD-like N-terminal" evidence="7">
    <location>
        <begin position="83"/>
        <end position="211"/>
    </location>
</feature>
<evidence type="ECO:0000259" key="7">
    <source>
        <dbReference type="Pfam" id="PF14322"/>
    </source>
</evidence>